<dbReference type="Pfam" id="PF13306">
    <property type="entry name" value="LRR_5"/>
    <property type="match status" value="3"/>
</dbReference>
<dbReference type="SUPFAM" id="SSF49373">
    <property type="entry name" value="Invasin/intimin cell-adhesion fragments"/>
    <property type="match status" value="1"/>
</dbReference>
<dbReference type="PANTHER" id="PTHR45661:SF3">
    <property type="entry name" value="IG-LIKE DOMAIN-CONTAINING PROTEIN"/>
    <property type="match status" value="1"/>
</dbReference>
<dbReference type="InterPro" id="IPR032675">
    <property type="entry name" value="LRR_dom_sf"/>
</dbReference>
<accession>A0A923NL69</accession>
<dbReference type="Gene3D" id="2.60.40.10">
    <property type="entry name" value="Immunoglobulins"/>
    <property type="match status" value="1"/>
</dbReference>
<name>A0A923NL69_9FIRM</name>
<evidence type="ECO:0000313" key="3">
    <source>
        <dbReference type="EMBL" id="MBC6681168.1"/>
    </source>
</evidence>
<comment type="caution">
    <text evidence="3">The sequence shown here is derived from an EMBL/GenBank/DDBJ whole genome shotgun (WGS) entry which is preliminary data.</text>
</comment>
<dbReference type="Gene3D" id="3.80.10.10">
    <property type="entry name" value="Ribonuclease Inhibitor"/>
    <property type="match status" value="2"/>
</dbReference>
<sequence>MNRTRKCAALLIALCMMLTMLPAGASAATDSGQDDSAQFDYRFVTENTIEITAYKGSLERLIIPETLDGYTVVGIADMSLKQRNDNPVAYIEVPDTVTYIGERAFGTVRDDYSISGLETVVLPEGLKTIGDRAFYNCASLKTINIPSTVTSIGDKAFFNSGLENLSLPGEITDIGEGAFLRTAWLQEQVNRAREEGKDFIFINDTICYFVGEKTSGHVEIPDGVQRVEEEIFYYGGYGVTSVSLPASVTEIGDNAFSSCGHLTEVTFRGDSRLKRIGNNAFYWCKTLPAISLPQGLEEIGEYAFEGCTELADITFPDSLYIVHRNSIEDTPWLAKQKKGALYLGKAFLWNFEMEKDDEKWADRSKLPKTISLRADTKGIAGEAFYGDVILSQLGYHAPNLASFPAGLLYIGPNSLTGFEKIPQKVPDSVTYIGDEAGLSASHAGDLPPSLVYLGRRPFSGSIGTGTLTITIPKSLTYIGDYAFEEIMWTSSESGGLRIVFPEGSQLTYMGAQAFAFNQILSVSGWPKAIVSWDDYFRYCMMSSLTLPDEILNVLRISCCYGFPVDLNKTKAIGDVGTMGHLSFDMDYAESTLSMKNVERISNSFISGDGLTWLEFGENFHYMEDELFLNADELKVIVLNGDAPTISGDPFGRNVPKIYRPENASGYDSDTWKSMTVVSLKPGEKPDLTGLIPPPKGKGNPAAAAMAQTISGAKAYTKTYGNKSFYLNARGKTKLTYQSGNKKVATVSAAGRVTLKGPGRTTITVRAAATSKYKGAVKKITLTVKPKKAISRKAVSKKARTLQVRWKRDKKATGYQVTIARNKKFKKGKKTVFVRKNKTTAKTFKKLKRKKTYYCKVRAYKQVGKTKIYGAYSKARKIKVR</sequence>
<dbReference type="Gene3D" id="2.60.40.1080">
    <property type="match status" value="1"/>
</dbReference>
<dbReference type="AlphaFoldDB" id="A0A923NL69"/>
<evidence type="ECO:0000256" key="1">
    <source>
        <dbReference type="SAM" id="SignalP"/>
    </source>
</evidence>
<keyword evidence="4" id="KW-1185">Reference proteome</keyword>
<protein>
    <submittedName>
        <fullName evidence="3">Leucine-rich repeat protein</fullName>
    </submittedName>
</protein>
<keyword evidence="1" id="KW-0732">Signal</keyword>
<proteinExistence type="predicted"/>
<dbReference type="EMBL" id="JACRYT010000027">
    <property type="protein sequence ID" value="MBC6681168.1"/>
    <property type="molecule type" value="Genomic_DNA"/>
</dbReference>
<dbReference type="InterPro" id="IPR053139">
    <property type="entry name" value="Surface_bspA-like"/>
</dbReference>
<feature type="signal peptide" evidence="1">
    <location>
        <begin position="1"/>
        <end position="25"/>
    </location>
</feature>
<dbReference type="PANTHER" id="PTHR45661">
    <property type="entry name" value="SURFACE ANTIGEN"/>
    <property type="match status" value="1"/>
</dbReference>
<gene>
    <name evidence="3" type="ORF">H9L42_15200</name>
</gene>
<organism evidence="3 4">
    <name type="scientific">Zhenpiania hominis</name>
    <dbReference type="NCBI Taxonomy" id="2763644"/>
    <lineage>
        <taxon>Bacteria</taxon>
        <taxon>Bacillati</taxon>
        <taxon>Bacillota</taxon>
        <taxon>Clostridia</taxon>
        <taxon>Peptostreptococcales</taxon>
        <taxon>Anaerovoracaceae</taxon>
        <taxon>Zhenpiania</taxon>
    </lineage>
</organism>
<dbReference type="Proteomes" id="UP000602647">
    <property type="component" value="Unassembled WGS sequence"/>
</dbReference>
<feature type="domain" description="BIG2" evidence="2">
    <location>
        <begin position="731"/>
        <end position="768"/>
    </location>
</feature>
<feature type="chain" id="PRO_5037505530" evidence="1">
    <location>
        <begin position="26"/>
        <end position="880"/>
    </location>
</feature>
<dbReference type="InterPro" id="IPR026906">
    <property type="entry name" value="LRR_5"/>
</dbReference>
<dbReference type="SUPFAM" id="SSF52058">
    <property type="entry name" value="L domain-like"/>
    <property type="match status" value="1"/>
</dbReference>
<dbReference type="RefSeq" id="WP_187304264.1">
    <property type="nucleotide sequence ID" value="NZ_JACRYT010000027.1"/>
</dbReference>
<dbReference type="Pfam" id="PF02368">
    <property type="entry name" value="Big_2"/>
    <property type="match status" value="1"/>
</dbReference>
<evidence type="ECO:0000313" key="4">
    <source>
        <dbReference type="Proteomes" id="UP000602647"/>
    </source>
</evidence>
<dbReference type="InterPro" id="IPR008964">
    <property type="entry name" value="Invasin/intimin_cell_adhesion"/>
</dbReference>
<reference evidence="3" key="1">
    <citation type="submission" date="2020-08" db="EMBL/GenBank/DDBJ databases">
        <title>Genome public.</title>
        <authorList>
            <person name="Liu C."/>
            <person name="Sun Q."/>
        </authorList>
    </citation>
    <scope>NUCLEOTIDE SEQUENCE</scope>
    <source>
        <strain evidence="3">BX12</strain>
    </source>
</reference>
<evidence type="ECO:0000259" key="2">
    <source>
        <dbReference type="Pfam" id="PF02368"/>
    </source>
</evidence>
<dbReference type="InterPro" id="IPR003343">
    <property type="entry name" value="Big_2"/>
</dbReference>
<dbReference type="InterPro" id="IPR013783">
    <property type="entry name" value="Ig-like_fold"/>
</dbReference>